<dbReference type="RefSeq" id="WP_260191216.1">
    <property type="nucleotide sequence ID" value="NZ_JAFFZE010000010.1"/>
</dbReference>
<evidence type="ECO:0000256" key="6">
    <source>
        <dbReference type="ARBA" id="ARBA00022801"/>
    </source>
</evidence>
<keyword evidence="10" id="KW-1185">Reference proteome</keyword>
<organism evidence="9 10">
    <name type="scientific">Actinophytocola gossypii</name>
    <dbReference type="NCBI Taxonomy" id="2812003"/>
    <lineage>
        <taxon>Bacteria</taxon>
        <taxon>Bacillati</taxon>
        <taxon>Actinomycetota</taxon>
        <taxon>Actinomycetes</taxon>
        <taxon>Pseudonocardiales</taxon>
        <taxon>Pseudonocardiaceae</taxon>
    </lineage>
</organism>
<proteinExistence type="inferred from homology"/>
<comment type="subunit">
    <text evidence="4 7">Homotetramer.</text>
</comment>
<sequence length="105" mass="11254">MSLSTHILDTTAGRPAPDVPVRLEARTEGGWQALADGCTDADGRLGGWGVEAPGVYRLVFGTGDYHGPDAFYPEVVVAFRITDPGEHHHVPLLLSPFGYSTYRGS</sequence>
<evidence type="ECO:0000259" key="8">
    <source>
        <dbReference type="Pfam" id="PF00576"/>
    </source>
</evidence>
<evidence type="ECO:0000256" key="7">
    <source>
        <dbReference type="RuleBase" id="RU361270"/>
    </source>
</evidence>
<dbReference type="PRINTS" id="PR00189">
    <property type="entry name" value="TRNSTHYRETIN"/>
</dbReference>
<accession>A0ABT2J8D5</accession>
<comment type="function">
    <text evidence="2">Catalyzes the hydrolysis of 5-hydroxyisourate (HIU) to 2-oxo-4-hydroxy-4-carboxy-5-ureidoimidazoline (OHCU).</text>
</comment>
<keyword evidence="5 7" id="KW-0659">Purine metabolism</keyword>
<dbReference type="InterPro" id="IPR014306">
    <property type="entry name" value="Hydroxyisourate_hydrolase"/>
</dbReference>
<evidence type="ECO:0000313" key="9">
    <source>
        <dbReference type="EMBL" id="MCT2583834.1"/>
    </source>
</evidence>
<comment type="similarity">
    <text evidence="3 7">Belongs to the transthyretin family. 5-hydroxyisourate hydrolase subfamily.</text>
</comment>
<dbReference type="Pfam" id="PF00576">
    <property type="entry name" value="Transthyretin"/>
    <property type="match status" value="1"/>
</dbReference>
<dbReference type="EC" id="3.5.2.17" evidence="7"/>
<gene>
    <name evidence="9" type="primary">uraH</name>
    <name evidence="9" type="ORF">JT362_11955</name>
</gene>
<dbReference type="Gene3D" id="2.60.40.180">
    <property type="entry name" value="Transthyretin/hydroxyisourate hydrolase domain"/>
    <property type="match status" value="1"/>
</dbReference>
<dbReference type="Proteomes" id="UP001156441">
    <property type="component" value="Unassembled WGS sequence"/>
</dbReference>
<name>A0ABT2J8D5_9PSEU</name>
<comment type="caution">
    <text evidence="9">The sequence shown here is derived from an EMBL/GenBank/DDBJ whole genome shotgun (WGS) entry which is preliminary data.</text>
</comment>
<dbReference type="PANTHER" id="PTHR10395">
    <property type="entry name" value="URICASE AND TRANSTHYRETIN-RELATED"/>
    <property type="match status" value="1"/>
</dbReference>
<keyword evidence="6 7" id="KW-0378">Hydrolase</keyword>
<evidence type="ECO:0000256" key="3">
    <source>
        <dbReference type="ARBA" id="ARBA00009850"/>
    </source>
</evidence>
<dbReference type="EMBL" id="JAFFZE010000010">
    <property type="protein sequence ID" value="MCT2583834.1"/>
    <property type="molecule type" value="Genomic_DNA"/>
</dbReference>
<dbReference type="CDD" id="cd05822">
    <property type="entry name" value="TLP_HIUase"/>
    <property type="match status" value="1"/>
</dbReference>
<dbReference type="PROSITE" id="PS00768">
    <property type="entry name" value="TRANSTHYRETIN_1"/>
    <property type="match status" value="1"/>
</dbReference>
<evidence type="ECO:0000313" key="10">
    <source>
        <dbReference type="Proteomes" id="UP001156441"/>
    </source>
</evidence>
<dbReference type="InterPro" id="IPR036817">
    <property type="entry name" value="Transthyretin/HIU_hydrolase_sf"/>
</dbReference>
<dbReference type="PANTHER" id="PTHR10395:SF7">
    <property type="entry name" value="5-HYDROXYISOURATE HYDROLASE"/>
    <property type="match status" value="1"/>
</dbReference>
<comment type="catalytic activity">
    <reaction evidence="1 7">
        <text>5-hydroxyisourate + H2O = 5-hydroxy-2-oxo-4-ureido-2,5-dihydro-1H-imidazole-5-carboxylate + H(+)</text>
        <dbReference type="Rhea" id="RHEA:23736"/>
        <dbReference type="ChEBI" id="CHEBI:15377"/>
        <dbReference type="ChEBI" id="CHEBI:15378"/>
        <dbReference type="ChEBI" id="CHEBI:18072"/>
        <dbReference type="ChEBI" id="CHEBI:58639"/>
        <dbReference type="EC" id="3.5.2.17"/>
    </reaction>
</comment>
<dbReference type="InterPro" id="IPR023416">
    <property type="entry name" value="Transthyretin/HIU_hydrolase_d"/>
</dbReference>
<dbReference type="GO" id="GO:0033971">
    <property type="term" value="F:hydroxyisourate hydrolase activity"/>
    <property type="evidence" value="ECO:0007669"/>
    <property type="project" value="UniProtKB-EC"/>
</dbReference>
<protein>
    <recommendedName>
        <fullName evidence="7">5-hydroxyisourate hydrolase</fullName>
        <shortName evidence="7">HIU hydrolase</shortName>
        <shortName evidence="7">HIUHase</shortName>
        <ecNumber evidence="7">3.5.2.17</ecNumber>
    </recommendedName>
</protein>
<dbReference type="InterPro" id="IPR023418">
    <property type="entry name" value="Thyroxine_BS"/>
</dbReference>
<dbReference type="InterPro" id="IPR000895">
    <property type="entry name" value="Transthyretin/HIU_hydrolase"/>
</dbReference>
<dbReference type="SUPFAM" id="SSF49472">
    <property type="entry name" value="Transthyretin (synonym: prealbumin)"/>
    <property type="match status" value="1"/>
</dbReference>
<evidence type="ECO:0000256" key="2">
    <source>
        <dbReference type="ARBA" id="ARBA00002704"/>
    </source>
</evidence>
<evidence type="ECO:0000256" key="4">
    <source>
        <dbReference type="ARBA" id="ARBA00011881"/>
    </source>
</evidence>
<reference evidence="9 10" key="1">
    <citation type="submission" date="2021-02" db="EMBL/GenBank/DDBJ databases">
        <title>Actinophytocola xerophila sp. nov., isolated from soil of cotton cropping field.</title>
        <authorList>
            <person name="Huang R."/>
            <person name="Chen X."/>
            <person name="Ge X."/>
            <person name="Liu W."/>
        </authorList>
    </citation>
    <scope>NUCLEOTIDE SEQUENCE [LARGE SCALE GENOMIC DNA]</scope>
    <source>
        <strain evidence="9 10">S1-96</strain>
    </source>
</reference>
<feature type="domain" description="Transthyretin/hydroxyisourate hydrolase" evidence="8">
    <location>
        <begin position="3"/>
        <end position="104"/>
    </location>
</feature>
<evidence type="ECO:0000256" key="5">
    <source>
        <dbReference type="ARBA" id="ARBA00022631"/>
    </source>
</evidence>
<evidence type="ECO:0000256" key="1">
    <source>
        <dbReference type="ARBA" id="ARBA00001043"/>
    </source>
</evidence>
<dbReference type="NCBIfam" id="TIGR02962">
    <property type="entry name" value="hdxy_isourate"/>
    <property type="match status" value="1"/>
</dbReference>